<dbReference type="PRINTS" id="PR00109">
    <property type="entry name" value="TYRKINASE"/>
</dbReference>
<feature type="region of interest" description="Disordered" evidence="7">
    <location>
        <begin position="840"/>
        <end position="869"/>
    </location>
</feature>
<feature type="binding site" evidence="6">
    <location>
        <position position="382"/>
    </location>
    <ligand>
        <name>ATP</name>
        <dbReference type="ChEBI" id="CHEBI:30616"/>
    </ligand>
</feature>
<dbReference type="InterPro" id="IPR017441">
    <property type="entry name" value="Protein_kinase_ATP_BS"/>
</dbReference>
<gene>
    <name evidence="11" type="ORF">THRCLA_04870</name>
</gene>
<dbReference type="AlphaFoldDB" id="A0A1V9ZXV4"/>
<feature type="compositionally biased region" description="Polar residues" evidence="7">
    <location>
        <begin position="849"/>
        <end position="861"/>
    </location>
</feature>
<feature type="non-terminal residue" evidence="11">
    <location>
        <position position="869"/>
    </location>
</feature>
<keyword evidence="4 6" id="KW-0547">Nucleotide-binding</keyword>
<evidence type="ECO:0000256" key="5">
    <source>
        <dbReference type="ARBA" id="ARBA00022840"/>
    </source>
</evidence>
<dbReference type="OrthoDB" id="4062651at2759"/>
<comment type="caution">
    <text evidence="11">The sequence shown here is derived from an EMBL/GenBank/DDBJ whole genome shotgun (WGS) entry which is preliminary data.</text>
</comment>
<keyword evidence="2" id="KW-0433">Leucine-rich repeat</keyword>
<dbReference type="InterPro" id="IPR032675">
    <property type="entry name" value="LRR_dom_sf"/>
</dbReference>
<keyword evidence="5 6" id="KW-0067">ATP-binding</keyword>
<feature type="signal peptide" evidence="9">
    <location>
        <begin position="1"/>
        <end position="19"/>
    </location>
</feature>
<feature type="region of interest" description="Disordered" evidence="7">
    <location>
        <begin position="237"/>
        <end position="258"/>
    </location>
</feature>
<keyword evidence="8" id="KW-0472">Membrane</keyword>
<sequence>MHFALVIVGLSLHFGISHMVSVITTQCSNTSAVACVVYGPKNETALEIDTSTDLFVPGPVDVLQSLPSAATAVFIESASLTKINPIFTKEDSKLSRLILRFNELDGGVNNVQWPASLTQLDLTGNKMKFVNASFTVPAKLRSLSLSSNKITSIDGWKIPDSLLSLSLYVNQIDTFNIDSASFTALSQIKVYSDTAIRSLNCKGTVKKFMGTADSASSTNAIEHTACIVDAPSATVAASSTTSPSKDSTTSSPTSSSSNSGTYIGIAVGVVVLIALIAVFIFRRRRSRAKNDTTFTNANSTNQDPSIQSTFQQYHEQQQFDITASSSKAGDSIFAYSYDIRSDPNLHSFRIPKRELVDKKVVGNGGFAIVYRAVFQDQIVAVKELQAVHTRQPSHIQAFMNEIKMFSTLQHDNIVSFVGVSWTTLNDLALITEFLDNGDLRDLLVKDHDTHILSWTTTSNTYPVTKLNIAVNVIDAITYLHSFEPKLLHRDLKSRNILLTSGYVAKLTDFGISRAMVDETMTSEAGTTAWTAPEVLVNHGRYNEKADVYSFGVVLSELDTWKVPYADASNGSMSQVQTALLVSQGKLKPSFRKDCPSRVYEIAQQCLSMDSENRPTAAIVAYELRNYLNDNSISELNPALGNDIPASAQLTYLNLQNNKLDAAVNNVLWPTSLTTLDLTGNTIGVLNSSFVIPPKLSSLILSNNQITVVDRLGIPTSLANLYLLSNNIDTFNLLSDSLQTLRKANLFCDSPIQPKSCSGVLQDLNGAPDPITQEVLQHKVCLVDVAKPENVDGQQPSPYPSPGVLVGIGIGVGALIAAIMFWFYRRRKLQSQSIAEKAYRSLETPPLQVDTPTSEASTSSFTYDIRDDPD</sequence>
<evidence type="ECO:0000256" key="2">
    <source>
        <dbReference type="ARBA" id="ARBA00022614"/>
    </source>
</evidence>
<evidence type="ECO:0000256" key="4">
    <source>
        <dbReference type="ARBA" id="ARBA00022741"/>
    </source>
</evidence>
<feature type="transmembrane region" description="Helical" evidence="8">
    <location>
        <begin position="803"/>
        <end position="823"/>
    </location>
</feature>
<evidence type="ECO:0000256" key="7">
    <source>
        <dbReference type="SAM" id="MobiDB-lite"/>
    </source>
</evidence>
<dbReference type="Gene3D" id="1.10.510.10">
    <property type="entry name" value="Transferase(Phosphotransferase) domain 1"/>
    <property type="match status" value="1"/>
</dbReference>
<evidence type="ECO:0000256" key="6">
    <source>
        <dbReference type="PROSITE-ProRule" id="PRU10141"/>
    </source>
</evidence>
<dbReference type="InterPro" id="IPR000719">
    <property type="entry name" value="Prot_kinase_dom"/>
</dbReference>
<dbReference type="SUPFAM" id="SSF52058">
    <property type="entry name" value="L domain-like"/>
    <property type="match status" value="1"/>
</dbReference>
<evidence type="ECO:0000259" key="10">
    <source>
        <dbReference type="PROSITE" id="PS50011"/>
    </source>
</evidence>
<keyword evidence="3" id="KW-0677">Repeat</keyword>
<dbReference type="InterPro" id="IPR011009">
    <property type="entry name" value="Kinase-like_dom_sf"/>
</dbReference>
<keyword evidence="12" id="KW-1185">Reference proteome</keyword>
<keyword evidence="11" id="KW-0418">Kinase</keyword>
<dbReference type="STRING" id="74557.A0A1V9ZXV4"/>
<keyword evidence="1" id="KW-0723">Serine/threonine-protein kinase</keyword>
<protein>
    <submittedName>
        <fullName evidence="11">Kinase</fullName>
    </submittedName>
</protein>
<feature type="chain" id="PRO_5011986251" evidence="9">
    <location>
        <begin position="20"/>
        <end position="869"/>
    </location>
</feature>
<dbReference type="InterPro" id="IPR051681">
    <property type="entry name" value="Ser/Thr_Kinases-Pseudokinases"/>
</dbReference>
<proteinExistence type="predicted"/>
<organism evidence="11 12">
    <name type="scientific">Thraustotheca clavata</name>
    <dbReference type="NCBI Taxonomy" id="74557"/>
    <lineage>
        <taxon>Eukaryota</taxon>
        <taxon>Sar</taxon>
        <taxon>Stramenopiles</taxon>
        <taxon>Oomycota</taxon>
        <taxon>Saprolegniomycetes</taxon>
        <taxon>Saprolegniales</taxon>
        <taxon>Achlyaceae</taxon>
        <taxon>Thraustotheca</taxon>
    </lineage>
</organism>
<dbReference type="PROSITE" id="PS50011">
    <property type="entry name" value="PROTEIN_KINASE_DOM"/>
    <property type="match status" value="1"/>
</dbReference>
<dbReference type="PROSITE" id="PS00107">
    <property type="entry name" value="PROTEIN_KINASE_ATP"/>
    <property type="match status" value="1"/>
</dbReference>
<reference evidence="11 12" key="1">
    <citation type="journal article" date="2014" name="Genome Biol. Evol.">
        <title>The secreted proteins of Achlya hypogyna and Thraustotheca clavata identify the ancestral oomycete secretome and reveal gene acquisitions by horizontal gene transfer.</title>
        <authorList>
            <person name="Misner I."/>
            <person name="Blouin N."/>
            <person name="Leonard G."/>
            <person name="Richards T.A."/>
            <person name="Lane C.E."/>
        </authorList>
    </citation>
    <scope>NUCLEOTIDE SEQUENCE [LARGE SCALE GENOMIC DNA]</scope>
    <source>
        <strain evidence="11 12">ATCC 34112</strain>
    </source>
</reference>
<accession>A0A1V9ZXV4</accession>
<dbReference type="InterPro" id="IPR001245">
    <property type="entry name" value="Ser-Thr/Tyr_kinase_cat_dom"/>
</dbReference>
<evidence type="ECO:0000256" key="8">
    <source>
        <dbReference type="SAM" id="Phobius"/>
    </source>
</evidence>
<dbReference type="GO" id="GO:0004674">
    <property type="term" value="F:protein serine/threonine kinase activity"/>
    <property type="evidence" value="ECO:0007669"/>
    <property type="project" value="UniProtKB-KW"/>
</dbReference>
<feature type="transmembrane region" description="Helical" evidence="8">
    <location>
        <begin position="260"/>
        <end position="281"/>
    </location>
</feature>
<feature type="domain" description="Protein kinase" evidence="10">
    <location>
        <begin position="355"/>
        <end position="627"/>
    </location>
</feature>
<dbReference type="Pfam" id="PF13516">
    <property type="entry name" value="LRR_6"/>
    <property type="match status" value="1"/>
</dbReference>
<dbReference type="CDD" id="cd12087">
    <property type="entry name" value="TM_EGFR-like"/>
    <property type="match status" value="1"/>
</dbReference>
<dbReference type="CDD" id="cd13999">
    <property type="entry name" value="STKc_MAP3K-like"/>
    <property type="match status" value="1"/>
</dbReference>
<dbReference type="PROSITE" id="PS00108">
    <property type="entry name" value="PROTEIN_KINASE_ST"/>
    <property type="match status" value="1"/>
</dbReference>
<dbReference type="PANTHER" id="PTHR44329:SF214">
    <property type="entry name" value="PROTEIN KINASE DOMAIN-CONTAINING PROTEIN"/>
    <property type="match status" value="1"/>
</dbReference>
<dbReference type="Proteomes" id="UP000243217">
    <property type="component" value="Unassembled WGS sequence"/>
</dbReference>
<dbReference type="Gene3D" id="3.80.10.10">
    <property type="entry name" value="Ribonuclease Inhibitor"/>
    <property type="match status" value="2"/>
</dbReference>
<dbReference type="PROSITE" id="PS51450">
    <property type="entry name" value="LRR"/>
    <property type="match status" value="1"/>
</dbReference>
<evidence type="ECO:0000256" key="3">
    <source>
        <dbReference type="ARBA" id="ARBA00022737"/>
    </source>
</evidence>
<dbReference type="PANTHER" id="PTHR44329">
    <property type="entry name" value="SERINE/THREONINE-PROTEIN KINASE TNNI3K-RELATED"/>
    <property type="match status" value="1"/>
</dbReference>
<name>A0A1V9ZXV4_9STRA</name>
<evidence type="ECO:0000256" key="9">
    <source>
        <dbReference type="SAM" id="SignalP"/>
    </source>
</evidence>
<keyword evidence="11" id="KW-0808">Transferase</keyword>
<keyword evidence="9" id="KW-0732">Signal</keyword>
<evidence type="ECO:0000313" key="11">
    <source>
        <dbReference type="EMBL" id="OQS02799.1"/>
    </source>
</evidence>
<dbReference type="SMART" id="SM00220">
    <property type="entry name" value="S_TKc"/>
    <property type="match status" value="1"/>
</dbReference>
<evidence type="ECO:0000313" key="12">
    <source>
        <dbReference type="Proteomes" id="UP000243217"/>
    </source>
</evidence>
<evidence type="ECO:0000256" key="1">
    <source>
        <dbReference type="ARBA" id="ARBA00022527"/>
    </source>
</evidence>
<dbReference type="InterPro" id="IPR001611">
    <property type="entry name" value="Leu-rich_rpt"/>
</dbReference>
<dbReference type="GO" id="GO:0005524">
    <property type="term" value="F:ATP binding"/>
    <property type="evidence" value="ECO:0007669"/>
    <property type="project" value="UniProtKB-UniRule"/>
</dbReference>
<dbReference type="SUPFAM" id="SSF56112">
    <property type="entry name" value="Protein kinase-like (PK-like)"/>
    <property type="match status" value="1"/>
</dbReference>
<dbReference type="InterPro" id="IPR008271">
    <property type="entry name" value="Ser/Thr_kinase_AS"/>
</dbReference>
<dbReference type="Pfam" id="PF07714">
    <property type="entry name" value="PK_Tyr_Ser-Thr"/>
    <property type="match status" value="1"/>
</dbReference>
<dbReference type="EMBL" id="JNBS01001076">
    <property type="protein sequence ID" value="OQS02799.1"/>
    <property type="molecule type" value="Genomic_DNA"/>
</dbReference>
<keyword evidence="8" id="KW-0812">Transmembrane</keyword>
<keyword evidence="8" id="KW-1133">Transmembrane helix</keyword>